<dbReference type="EMBL" id="JAVDWV010000016">
    <property type="protein sequence ID" value="MDR7156440.1"/>
    <property type="molecule type" value="Genomic_DNA"/>
</dbReference>
<gene>
    <name evidence="3" type="ORF">J2W40_003284</name>
</gene>
<evidence type="ECO:0000313" key="3">
    <source>
        <dbReference type="EMBL" id="MDR7156440.1"/>
    </source>
</evidence>
<dbReference type="InterPro" id="IPR054357">
    <property type="entry name" value="MFE-2_N"/>
</dbReference>
<dbReference type="InterPro" id="IPR029069">
    <property type="entry name" value="HotDog_dom_sf"/>
</dbReference>
<proteinExistence type="predicted"/>
<dbReference type="PANTHER" id="PTHR13078:SF56">
    <property type="entry name" value="PEROXISOMAL MULTIFUNCTIONAL ENZYME TYPE 2"/>
    <property type="match status" value="1"/>
</dbReference>
<dbReference type="Pfam" id="PF01575">
    <property type="entry name" value="MaoC_dehydratas"/>
    <property type="match status" value="1"/>
</dbReference>
<protein>
    <submittedName>
        <fullName evidence="3">Acyl dehydratase</fullName>
    </submittedName>
</protein>
<dbReference type="CDD" id="cd03448">
    <property type="entry name" value="HDE_HSD"/>
    <property type="match status" value="1"/>
</dbReference>
<keyword evidence="4" id="KW-1185">Reference proteome</keyword>
<evidence type="ECO:0000259" key="1">
    <source>
        <dbReference type="Pfam" id="PF01575"/>
    </source>
</evidence>
<evidence type="ECO:0000259" key="2">
    <source>
        <dbReference type="Pfam" id="PF22622"/>
    </source>
</evidence>
<dbReference type="SUPFAM" id="SSF54637">
    <property type="entry name" value="Thioesterase/thiol ester dehydrase-isomerase"/>
    <property type="match status" value="2"/>
</dbReference>
<dbReference type="Pfam" id="PF22622">
    <property type="entry name" value="MFE-2_hydrat-2_N"/>
    <property type="match status" value="1"/>
</dbReference>
<evidence type="ECO:0000313" key="4">
    <source>
        <dbReference type="Proteomes" id="UP001267638"/>
    </source>
</evidence>
<reference evidence="3 4" key="1">
    <citation type="submission" date="2023-07" db="EMBL/GenBank/DDBJ databases">
        <title>Sorghum-associated microbial communities from plants grown in Nebraska, USA.</title>
        <authorList>
            <person name="Schachtman D."/>
        </authorList>
    </citation>
    <scope>NUCLEOTIDE SEQUENCE [LARGE SCALE GENOMIC DNA]</scope>
    <source>
        <strain evidence="3 4">4256</strain>
    </source>
</reference>
<accession>A0ABU1X4F1</accession>
<organism evidence="3 4">
    <name type="scientific">Sphingobium xenophagum</name>
    <dbReference type="NCBI Taxonomy" id="121428"/>
    <lineage>
        <taxon>Bacteria</taxon>
        <taxon>Pseudomonadati</taxon>
        <taxon>Pseudomonadota</taxon>
        <taxon>Alphaproteobacteria</taxon>
        <taxon>Sphingomonadales</taxon>
        <taxon>Sphingomonadaceae</taxon>
        <taxon>Sphingobium</taxon>
    </lineage>
</organism>
<dbReference type="Gene3D" id="3.10.129.10">
    <property type="entry name" value="Hotdog Thioesterase"/>
    <property type="match status" value="2"/>
</dbReference>
<dbReference type="InterPro" id="IPR002539">
    <property type="entry name" value="MaoC-like_dom"/>
</dbReference>
<feature type="domain" description="Peroxisomal multifunctional enzyme type 2-like N-terminal" evidence="2">
    <location>
        <begin position="19"/>
        <end position="146"/>
    </location>
</feature>
<dbReference type="RefSeq" id="WP_310226740.1">
    <property type="nucleotide sequence ID" value="NZ_JAVDWV010000016.1"/>
</dbReference>
<comment type="caution">
    <text evidence="3">The sequence shown here is derived from an EMBL/GenBank/DDBJ whole genome shotgun (WGS) entry which is preliminary data.</text>
</comment>
<dbReference type="PANTHER" id="PTHR13078">
    <property type="entry name" value="PEROXISOMAL MULTIFUNCTIONAL ENZYME TYPE 2-RELATED"/>
    <property type="match status" value="1"/>
</dbReference>
<feature type="domain" description="MaoC-like" evidence="1">
    <location>
        <begin position="166"/>
        <end position="273"/>
    </location>
</feature>
<dbReference type="Proteomes" id="UP001267638">
    <property type="component" value="Unassembled WGS sequence"/>
</dbReference>
<sequence length="286" mass="30739">MAIDYSSLMVRPLPERTHRYTWRDSVLYALGLGIGTNPTDADELQFVFERGLKALPTMPVILGHPGFWISEPDTGIDYRKVVHGEQSLVIHTPLPAEGSFVAKNTVDEIIDKGEGRGAILRVRRDLFDEATGVLQSTQIMSMFCRGDGGFGGPSAGKSQPEISIPETTPDVSITRFIPAQAALIYRLSADLNPLHADPAVAEAAGFPRPILHGLATFGVAGFAVLAGAAGGNPAALREIGCRFSAPVFPGETIRTDMWIDDATVAFRCTAIERDKVVLDRGRAVIA</sequence>
<name>A0ABU1X4F1_SPHXE</name>